<dbReference type="Proteomes" id="UP000188268">
    <property type="component" value="Unassembled WGS sequence"/>
</dbReference>
<accession>A0A1R3K8L9</accession>
<protein>
    <submittedName>
        <fullName evidence="1">Uncharacterized protein</fullName>
    </submittedName>
</protein>
<evidence type="ECO:0000313" key="1">
    <source>
        <dbReference type="EMBL" id="OMP03431.1"/>
    </source>
</evidence>
<reference evidence="1 2" key="1">
    <citation type="submission" date="2013-09" db="EMBL/GenBank/DDBJ databases">
        <title>Corchorus capsularis genome sequencing.</title>
        <authorList>
            <person name="Alam M."/>
            <person name="Haque M.S."/>
            <person name="Islam M.S."/>
            <person name="Emdad E.M."/>
            <person name="Islam M.M."/>
            <person name="Ahmed B."/>
            <person name="Halim A."/>
            <person name="Hossen Q.M.M."/>
            <person name="Hossain M.Z."/>
            <person name="Ahmed R."/>
            <person name="Khan M.M."/>
            <person name="Islam R."/>
            <person name="Rashid M.M."/>
            <person name="Khan S.A."/>
            <person name="Rahman M.S."/>
            <person name="Alam M."/>
        </authorList>
    </citation>
    <scope>NUCLEOTIDE SEQUENCE [LARGE SCALE GENOMIC DNA]</scope>
    <source>
        <strain evidence="2">cv. CVL-1</strain>
        <tissue evidence="1">Whole seedling</tissue>
    </source>
</reference>
<proteinExistence type="predicted"/>
<sequence length="102" mass="11562">MEEKSSQWDKPVTSVDGGDDHKKVFTSHFVLMSLSDFETIVAVVYLGELSDGCQNKIEVSRPLRFDDDEKTYDFRFHCEEECKSTQQSIAEVGLPALTNVLL</sequence>
<organism evidence="1 2">
    <name type="scientific">Corchorus capsularis</name>
    <name type="common">Jute</name>
    <dbReference type="NCBI Taxonomy" id="210143"/>
    <lineage>
        <taxon>Eukaryota</taxon>
        <taxon>Viridiplantae</taxon>
        <taxon>Streptophyta</taxon>
        <taxon>Embryophyta</taxon>
        <taxon>Tracheophyta</taxon>
        <taxon>Spermatophyta</taxon>
        <taxon>Magnoliopsida</taxon>
        <taxon>eudicotyledons</taxon>
        <taxon>Gunneridae</taxon>
        <taxon>Pentapetalae</taxon>
        <taxon>rosids</taxon>
        <taxon>malvids</taxon>
        <taxon>Malvales</taxon>
        <taxon>Malvaceae</taxon>
        <taxon>Grewioideae</taxon>
        <taxon>Apeibeae</taxon>
        <taxon>Corchorus</taxon>
    </lineage>
</organism>
<dbReference type="Gramene" id="OMP03431">
    <property type="protein sequence ID" value="OMP03431"/>
    <property type="gene ID" value="CCACVL1_02423"/>
</dbReference>
<keyword evidence="2" id="KW-1185">Reference proteome</keyword>
<comment type="caution">
    <text evidence="1">The sequence shown here is derived from an EMBL/GenBank/DDBJ whole genome shotgun (WGS) entry which is preliminary data.</text>
</comment>
<dbReference type="AlphaFoldDB" id="A0A1R3K8L9"/>
<dbReference type="EMBL" id="AWWV01006058">
    <property type="protein sequence ID" value="OMP03431.1"/>
    <property type="molecule type" value="Genomic_DNA"/>
</dbReference>
<gene>
    <name evidence="1" type="ORF">CCACVL1_02423</name>
</gene>
<evidence type="ECO:0000313" key="2">
    <source>
        <dbReference type="Proteomes" id="UP000188268"/>
    </source>
</evidence>
<name>A0A1R3K8L9_COCAP</name>